<sequence>MGGKLVVSAQSETPKLAIIIDDIGYHHRRGMWAATTTAPLTLAVLPFSPHAKSIVSKALNHNKEIMIHSPMTSIDGRRLDEGALEIDMPEEAFKQTLNASLQAIPEAVGLNNHMGSALTQELESMSWLMQVLKKNNMYFIDSRTTAQSIAYDVAQSEKIHSLKRDVFLDNIRTHAAITQQLEKALLIAQEKGFAVAIGHPYQETLTVIDTYINKSENTSVEWVTVSDLLKHSETINETYNQENTHSANYPELLDNGLISTKKEPAHSQRRL</sequence>
<dbReference type="Gene3D" id="3.20.20.370">
    <property type="entry name" value="Glycoside hydrolase/deacetylase"/>
    <property type="match status" value="1"/>
</dbReference>
<dbReference type="CDD" id="cd10936">
    <property type="entry name" value="CE4_DAC2"/>
    <property type="match status" value="1"/>
</dbReference>
<dbReference type="InterPro" id="IPR011330">
    <property type="entry name" value="Glyco_hydro/deAcase_b/a-brl"/>
</dbReference>
<accession>A0AA37WP75</accession>
<keyword evidence="2" id="KW-1185">Reference proteome</keyword>
<dbReference type="InterPro" id="IPR006837">
    <property type="entry name" value="Divergent_DAC"/>
</dbReference>
<organism evidence="1 2">
    <name type="scientific">Marinibactrum halimedae</name>
    <dbReference type="NCBI Taxonomy" id="1444977"/>
    <lineage>
        <taxon>Bacteria</taxon>
        <taxon>Pseudomonadati</taxon>
        <taxon>Pseudomonadota</taxon>
        <taxon>Gammaproteobacteria</taxon>
        <taxon>Cellvibrionales</taxon>
        <taxon>Cellvibrionaceae</taxon>
        <taxon>Marinibactrum</taxon>
    </lineage>
</organism>
<dbReference type="AlphaFoldDB" id="A0AA37WP75"/>
<protein>
    <recommendedName>
        <fullName evidence="3">Divergent polysaccharide deacetylase family protein</fullName>
    </recommendedName>
</protein>
<name>A0AA37WP75_9GAMM</name>
<dbReference type="PANTHER" id="PTHR30105:SF2">
    <property type="entry name" value="DIVERGENT POLYSACCHARIDE DEACETYLASE SUPERFAMILY"/>
    <property type="match status" value="1"/>
</dbReference>
<evidence type="ECO:0000313" key="1">
    <source>
        <dbReference type="EMBL" id="GLS25792.1"/>
    </source>
</evidence>
<dbReference type="EMBL" id="BSPD01000035">
    <property type="protein sequence ID" value="GLS25792.1"/>
    <property type="molecule type" value="Genomic_DNA"/>
</dbReference>
<comment type="caution">
    <text evidence="1">The sequence shown here is derived from an EMBL/GenBank/DDBJ whole genome shotgun (WGS) entry which is preliminary data.</text>
</comment>
<evidence type="ECO:0008006" key="3">
    <source>
        <dbReference type="Google" id="ProtNLM"/>
    </source>
</evidence>
<proteinExistence type="predicted"/>
<evidence type="ECO:0000313" key="2">
    <source>
        <dbReference type="Proteomes" id="UP001156870"/>
    </source>
</evidence>
<reference evidence="1 2" key="1">
    <citation type="journal article" date="2014" name="Int. J. Syst. Evol. Microbiol.">
        <title>Complete genome sequence of Corynebacterium casei LMG S-19264T (=DSM 44701T), isolated from a smear-ripened cheese.</title>
        <authorList>
            <consortium name="US DOE Joint Genome Institute (JGI-PGF)"/>
            <person name="Walter F."/>
            <person name="Albersmeier A."/>
            <person name="Kalinowski J."/>
            <person name="Ruckert C."/>
        </authorList>
    </citation>
    <scope>NUCLEOTIDE SEQUENCE [LARGE SCALE GENOMIC DNA]</scope>
    <source>
        <strain evidence="1 2">NBRC 110095</strain>
    </source>
</reference>
<dbReference type="GO" id="GO:0005975">
    <property type="term" value="P:carbohydrate metabolic process"/>
    <property type="evidence" value="ECO:0007669"/>
    <property type="project" value="InterPro"/>
</dbReference>
<dbReference type="Proteomes" id="UP001156870">
    <property type="component" value="Unassembled WGS sequence"/>
</dbReference>
<gene>
    <name evidence="1" type="ORF">GCM10007877_15060</name>
</gene>
<dbReference type="SUPFAM" id="SSF88713">
    <property type="entry name" value="Glycoside hydrolase/deacetylase"/>
    <property type="match status" value="1"/>
</dbReference>
<dbReference type="PANTHER" id="PTHR30105">
    <property type="entry name" value="UNCHARACTERIZED YIBQ-RELATED"/>
    <property type="match status" value="1"/>
</dbReference>
<dbReference type="Pfam" id="PF04748">
    <property type="entry name" value="Polysacc_deac_2"/>
    <property type="match status" value="1"/>
</dbReference>